<dbReference type="GO" id="GO:0008976">
    <property type="term" value="F:polyphosphate kinase activity"/>
    <property type="evidence" value="ECO:0007669"/>
    <property type="project" value="InterPro"/>
</dbReference>
<sequence>MKLSHLPTRAPEDLDKEKTKDQTLTLLSYLQEKQDILYAQQQYSLLIVLQGLDASGKDGLVKKVFSGVNPMGCQVKAFKAPTEEELSHDFLWRIHKYTPAKGMIQIFNRSHYEDVLVPRVEGWVKPAVIKRSYGYINSFEQLLQDSNTLILKFFLNVSEDKQRERIQERITDPNKHWKYDPGDMLVVKKRDDYLEAYQDVVEECSPDIPWTIVPADQNWYKEYVVAKKIVDTLDTLDLRYPDKLKK</sequence>
<evidence type="ECO:0000256" key="2">
    <source>
        <dbReference type="ARBA" id="ARBA00022679"/>
    </source>
</evidence>
<dbReference type="GO" id="GO:0006797">
    <property type="term" value="P:polyphosphate metabolic process"/>
    <property type="evidence" value="ECO:0007669"/>
    <property type="project" value="InterPro"/>
</dbReference>
<reference evidence="5 6" key="1">
    <citation type="submission" date="2020-01" db="EMBL/GenBank/DDBJ databases">
        <authorList>
            <person name="Kim M.K."/>
        </authorList>
    </citation>
    <scope>NUCLEOTIDE SEQUENCE [LARGE SCALE GENOMIC DNA]</scope>
    <source>
        <strain evidence="5 6">172606-1</strain>
    </source>
</reference>
<name>A0A6C0GKL8_9BACT</name>
<dbReference type="AlphaFoldDB" id="A0A6C0GKL8"/>
<feature type="domain" description="Polyphosphate kinase-2-related" evidence="4">
    <location>
        <begin position="14"/>
        <end position="235"/>
    </location>
</feature>
<dbReference type="PIRSF" id="PIRSF028756">
    <property type="entry name" value="PPK2_prd"/>
    <property type="match status" value="1"/>
</dbReference>
<evidence type="ECO:0000259" key="4">
    <source>
        <dbReference type="Pfam" id="PF03976"/>
    </source>
</evidence>
<dbReference type="RefSeq" id="WP_162444508.1">
    <property type="nucleotide sequence ID" value="NZ_CP048222.1"/>
</dbReference>
<dbReference type="KEGG" id="rhoz:GXP67_18535"/>
<comment type="similarity">
    <text evidence="1">Belongs to the polyphosphate kinase 2 (PPK2) family. Class I subfamily.</text>
</comment>
<keyword evidence="3 5" id="KW-0418">Kinase</keyword>
<protein>
    <submittedName>
        <fullName evidence="5">Polyphosphate kinase</fullName>
    </submittedName>
</protein>
<proteinExistence type="inferred from homology"/>
<dbReference type="Pfam" id="PF03976">
    <property type="entry name" value="PPK2"/>
    <property type="match status" value="1"/>
</dbReference>
<dbReference type="SUPFAM" id="SSF52540">
    <property type="entry name" value="P-loop containing nucleoside triphosphate hydrolases"/>
    <property type="match status" value="1"/>
</dbReference>
<dbReference type="InterPro" id="IPR022300">
    <property type="entry name" value="PPK2-rel_1"/>
</dbReference>
<dbReference type="NCBIfam" id="TIGR03709">
    <property type="entry name" value="PPK2_rel_1"/>
    <property type="match status" value="1"/>
</dbReference>
<dbReference type="PANTHER" id="PTHR34383">
    <property type="entry name" value="POLYPHOSPHATE:AMP PHOSPHOTRANSFERASE-RELATED"/>
    <property type="match status" value="1"/>
</dbReference>
<gene>
    <name evidence="5" type="ORF">GXP67_18535</name>
</gene>
<evidence type="ECO:0000256" key="1">
    <source>
        <dbReference type="ARBA" id="ARBA00009924"/>
    </source>
</evidence>
<dbReference type="PANTHER" id="PTHR34383:SF3">
    <property type="entry name" value="POLYPHOSPHATE:AMP PHOSPHOTRANSFERASE"/>
    <property type="match status" value="1"/>
</dbReference>
<evidence type="ECO:0000313" key="5">
    <source>
        <dbReference type="EMBL" id="QHT68497.1"/>
    </source>
</evidence>
<dbReference type="InterPro" id="IPR022488">
    <property type="entry name" value="PPK2-related"/>
</dbReference>
<keyword evidence="6" id="KW-1185">Reference proteome</keyword>
<dbReference type="Proteomes" id="UP000480178">
    <property type="component" value="Chromosome"/>
</dbReference>
<dbReference type="InterPro" id="IPR016898">
    <property type="entry name" value="Polyphosphate_phosphotransfera"/>
</dbReference>
<evidence type="ECO:0000313" key="6">
    <source>
        <dbReference type="Proteomes" id="UP000480178"/>
    </source>
</evidence>
<evidence type="ECO:0000256" key="3">
    <source>
        <dbReference type="ARBA" id="ARBA00022777"/>
    </source>
</evidence>
<dbReference type="Gene3D" id="3.40.50.300">
    <property type="entry name" value="P-loop containing nucleotide triphosphate hydrolases"/>
    <property type="match status" value="1"/>
</dbReference>
<accession>A0A6C0GKL8</accession>
<dbReference type="EMBL" id="CP048222">
    <property type="protein sequence ID" value="QHT68497.1"/>
    <property type="molecule type" value="Genomic_DNA"/>
</dbReference>
<organism evidence="5 6">
    <name type="scientific">Rhodocytophaga rosea</name>
    <dbReference type="NCBI Taxonomy" id="2704465"/>
    <lineage>
        <taxon>Bacteria</taxon>
        <taxon>Pseudomonadati</taxon>
        <taxon>Bacteroidota</taxon>
        <taxon>Cytophagia</taxon>
        <taxon>Cytophagales</taxon>
        <taxon>Rhodocytophagaceae</taxon>
        <taxon>Rhodocytophaga</taxon>
    </lineage>
</organism>
<dbReference type="InterPro" id="IPR027417">
    <property type="entry name" value="P-loop_NTPase"/>
</dbReference>
<keyword evidence="2" id="KW-0808">Transferase</keyword>